<sequence>MLCWNVRGLNSAKRCLAVHEMIASTTCHIACLQETKLQSLDSTLARFLGAYKLNQFTFKPAQGTKGGILILWDDSTLDLQNIQIQRYSITATVTVRYNAASFMLTTIYGPSRRAEKENFLQHLRQIKPTPCTKWVVMGDFNIIYKARDKNNRNLNLRLMRLFRSALNYCELNEIHLQNRKYTWSNERRHPTLVRLDRFFCNEEWDTTFDDHVLHALSSGHSDHCPLLLAHATGPRRPSPFKFENFWVKLPRFQEVVQKAWSQQTPHTEPFHRLGHKLFTTARALRDWSRNLISDARLKLHMAQEVILRFDIAQESRSLSDAEYHLRANLKKRILGWAAIEKARRRQSSRVTYLREGDANTKFFHLKANARRRKNFIQRLKNGPGWAVSHQDKQTIVVDHFSNAMACPHERTRDFNWDALQLQNPDLTSLVDPFSELEILHAIKQLPSDKAPGPDGFTGNFFKSCWHIIKQDVVAAVNSFHSLRCADLNLLNKANIILIPKKEGAESIQDFRPISLIHAVAKIISKLLALRLAPFLNELVAPCQSAFIKGRAIHDNFLYVRNIARRFHRHKIPALLLKLDVSKAFDSVRWDYLLDLLQRRGFPSHWRNWIAAILTSSTSKILLNGIPSEAIQHGRGLRQGDPLSPLLFILAIDPLQRLLSVATDRGLLSKLGGRMMRFRVSMYADDAVIFIRPNRNDVQNLRKILHLFGETTGLTTNFQKTSVTPISCNNINLDDVLADLPMARATFPLKYLGLPLSIRRLKKIDFLPLLEKSLGRISGWHGRHLTQAGRICLTKSVLSSQPVYLLTAIRTTKKTLEDLDRVRKRFLWAGDEALTGGKCKVNWIRTCLPKENGGLGILNLECFARALRLRWLWHEWVSPQKPWVGTETPCDTTDRLLFAACTQITIGNGRRTSFWSSGWIGGCRPRDVAPNLFSISNCKRKTVAEALAGNTWIRDIHSNSHLTTTHLLEFCKLWEQVRNVRLLPDLEDQIHWKFTPSGTYTTASAYKAQFIGCTKAAMSNTIWRTWAPPKCKSFTWLITQNRVWTSDRLATRGWPHSPSCPLCRRVIESAHHLLSECRYTKKIWQLAAEWIGYPQLKPNRWRPSDSALSWWLNISTTAAVPKKAVRSLTMLISWEVWKERNNRVFNQKETPPTRLLEKVKAEATFWARAGAKNLASLIPQV</sequence>
<dbReference type="CDD" id="cd01650">
    <property type="entry name" value="RT_nLTR_like"/>
    <property type="match status" value="1"/>
</dbReference>
<dbReference type="InterPro" id="IPR026960">
    <property type="entry name" value="RVT-Znf"/>
</dbReference>
<dbReference type="Gene3D" id="3.60.10.10">
    <property type="entry name" value="Endonuclease/exonuclease/phosphatase"/>
    <property type="match status" value="1"/>
</dbReference>
<evidence type="ECO:0000313" key="3">
    <source>
        <dbReference type="Proteomes" id="UP000823388"/>
    </source>
</evidence>
<dbReference type="PANTHER" id="PTHR33116:SF87">
    <property type="entry name" value="OS01G0158850 PROTEIN"/>
    <property type="match status" value="1"/>
</dbReference>
<reference evidence="2" key="1">
    <citation type="submission" date="2020-05" db="EMBL/GenBank/DDBJ databases">
        <title>WGS assembly of Panicum virgatum.</title>
        <authorList>
            <person name="Lovell J.T."/>
            <person name="Jenkins J."/>
            <person name="Shu S."/>
            <person name="Juenger T.E."/>
            <person name="Schmutz J."/>
        </authorList>
    </citation>
    <scope>NUCLEOTIDE SEQUENCE</scope>
    <source>
        <strain evidence="2">AP13</strain>
    </source>
</reference>
<feature type="domain" description="Reverse transcriptase" evidence="1">
    <location>
        <begin position="479"/>
        <end position="755"/>
    </location>
</feature>
<dbReference type="Pfam" id="PF03372">
    <property type="entry name" value="Exo_endo_phos"/>
    <property type="match status" value="1"/>
</dbReference>
<dbReference type="SUPFAM" id="SSF56219">
    <property type="entry name" value="DNase I-like"/>
    <property type="match status" value="1"/>
</dbReference>
<organism evidence="2 3">
    <name type="scientific">Panicum virgatum</name>
    <name type="common">Blackwell switchgrass</name>
    <dbReference type="NCBI Taxonomy" id="38727"/>
    <lineage>
        <taxon>Eukaryota</taxon>
        <taxon>Viridiplantae</taxon>
        <taxon>Streptophyta</taxon>
        <taxon>Embryophyta</taxon>
        <taxon>Tracheophyta</taxon>
        <taxon>Spermatophyta</taxon>
        <taxon>Magnoliopsida</taxon>
        <taxon>Liliopsida</taxon>
        <taxon>Poales</taxon>
        <taxon>Poaceae</taxon>
        <taxon>PACMAD clade</taxon>
        <taxon>Panicoideae</taxon>
        <taxon>Panicodae</taxon>
        <taxon>Paniceae</taxon>
        <taxon>Panicinae</taxon>
        <taxon>Panicum</taxon>
        <taxon>Panicum sect. Hiantes</taxon>
    </lineage>
</organism>
<dbReference type="SUPFAM" id="SSF56672">
    <property type="entry name" value="DNA/RNA polymerases"/>
    <property type="match status" value="1"/>
</dbReference>
<accession>A0A8T0UXP3</accession>
<gene>
    <name evidence="2" type="ORF">PVAP13_3KG486263</name>
</gene>
<name>A0A8T0UXP3_PANVG</name>
<keyword evidence="3" id="KW-1185">Reference proteome</keyword>
<dbReference type="InterPro" id="IPR000477">
    <property type="entry name" value="RT_dom"/>
</dbReference>
<dbReference type="AlphaFoldDB" id="A0A8T0UXP3"/>
<dbReference type="InterPro" id="IPR005135">
    <property type="entry name" value="Endo/exonuclease/phosphatase"/>
</dbReference>
<dbReference type="Proteomes" id="UP000823388">
    <property type="component" value="Chromosome 3K"/>
</dbReference>
<dbReference type="InterPro" id="IPR043502">
    <property type="entry name" value="DNA/RNA_pol_sf"/>
</dbReference>
<evidence type="ECO:0000313" key="2">
    <source>
        <dbReference type="EMBL" id="KAG2627017.1"/>
    </source>
</evidence>
<evidence type="ECO:0000259" key="1">
    <source>
        <dbReference type="PROSITE" id="PS50878"/>
    </source>
</evidence>
<dbReference type="InterPro" id="IPR036691">
    <property type="entry name" value="Endo/exonu/phosph_ase_sf"/>
</dbReference>
<dbReference type="PROSITE" id="PS50878">
    <property type="entry name" value="RT_POL"/>
    <property type="match status" value="1"/>
</dbReference>
<dbReference type="GO" id="GO:0003824">
    <property type="term" value="F:catalytic activity"/>
    <property type="evidence" value="ECO:0007669"/>
    <property type="project" value="InterPro"/>
</dbReference>
<comment type="caution">
    <text evidence="2">The sequence shown here is derived from an EMBL/GenBank/DDBJ whole genome shotgun (WGS) entry which is preliminary data.</text>
</comment>
<protein>
    <recommendedName>
        <fullName evidence="1">Reverse transcriptase domain-containing protein</fullName>
    </recommendedName>
</protein>
<dbReference type="PANTHER" id="PTHR33116">
    <property type="entry name" value="REVERSE TRANSCRIPTASE ZINC-BINDING DOMAIN-CONTAINING PROTEIN-RELATED-RELATED"/>
    <property type="match status" value="1"/>
</dbReference>
<proteinExistence type="predicted"/>
<dbReference type="Pfam" id="PF00078">
    <property type="entry name" value="RVT_1"/>
    <property type="match status" value="1"/>
</dbReference>
<dbReference type="EMBL" id="CM029041">
    <property type="protein sequence ID" value="KAG2627017.1"/>
    <property type="molecule type" value="Genomic_DNA"/>
</dbReference>
<dbReference type="Pfam" id="PF13966">
    <property type="entry name" value="zf-RVT"/>
    <property type="match status" value="1"/>
</dbReference>